<dbReference type="SUPFAM" id="SSF55785">
    <property type="entry name" value="PYP-like sensor domain (PAS domain)"/>
    <property type="match status" value="1"/>
</dbReference>
<sequence length="63" mass="6963">MVILTGINISDRLRIEQKMAHQCEFYEAILNQLPVDIAVFESAHRYLYANPASISNAGGGSKP</sequence>
<dbReference type="AlphaFoldDB" id="A0A1G1TLZ3"/>
<comment type="caution">
    <text evidence="1">The sequence shown here is derived from an EMBL/GenBank/DDBJ whole genome shotgun (WGS) entry which is preliminary data.</text>
</comment>
<proteinExistence type="predicted"/>
<protein>
    <submittedName>
        <fullName evidence="1">Uncharacterized protein</fullName>
    </submittedName>
</protein>
<accession>A0A1G1TLZ3</accession>
<keyword evidence="2" id="KW-1185">Reference proteome</keyword>
<gene>
    <name evidence="1" type="ORF">BEN49_18070</name>
</gene>
<reference evidence="1 2" key="1">
    <citation type="submission" date="2016-08" db="EMBL/GenBank/DDBJ databases">
        <title>Hymenobacter coccineus sp. nov., Hymenobacter lapidarius sp. nov. and Hymenobacter glacialis sp. nov., isolated from Antarctic soil.</title>
        <authorList>
            <person name="Sedlacek I."/>
            <person name="Kralova S."/>
            <person name="Kyrova K."/>
            <person name="Maslanova I."/>
            <person name="Stankova E."/>
            <person name="Vrbovska V."/>
            <person name="Nemec M."/>
            <person name="Bartak M."/>
            <person name="Svec P."/>
            <person name="Busse H.-J."/>
            <person name="Pantucek R."/>
        </authorList>
    </citation>
    <scope>NUCLEOTIDE SEQUENCE [LARGE SCALE GENOMIC DNA]</scope>
    <source>
        <strain evidence="1 2">CCM 8649</strain>
    </source>
</reference>
<dbReference type="EMBL" id="MDZA01000026">
    <property type="protein sequence ID" value="OGX91872.1"/>
    <property type="molecule type" value="Genomic_DNA"/>
</dbReference>
<name>A0A1G1TLZ3_9BACT</name>
<dbReference type="Proteomes" id="UP000177506">
    <property type="component" value="Unassembled WGS sequence"/>
</dbReference>
<evidence type="ECO:0000313" key="2">
    <source>
        <dbReference type="Proteomes" id="UP000177506"/>
    </source>
</evidence>
<evidence type="ECO:0000313" key="1">
    <source>
        <dbReference type="EMBL" id="OGX91872.1"/>
    </source>
</evidence>
<organism evidence="1 2">
    <name type="scientific">Hymenobacter coccineus</name>
    <dbReference type="NCBI Taxonomy" id="1908235"/>
    <lineage>
        <taxon>Bacteria</taxon>
        <taxon>Pseudomonadati</taxon>
        <taxon>Bacteroidota</taxon>
        <taxon>Cytophagia</taxon>
        <taxon>Cytophagales</taxon>
        <taxon>Hymenobacteraceae</taxon>
        <taxon>Hymenobacter</taxon>
    </lineage>
</organism>
<dbReference type="InterPro" id="IPR035965">
    <property type="entry name" value="PAS-like_dom_sf"/>
</dbReference>